<keyword evidence="7" id="KW-1185">Reference proteome</keyword>
<keyword evidence="6" id="KW-0413">Isomerase</keyword>
<evidence type="ECO:0000259" key="5">
    <source>
        <dbReference type="PROSITE" id="PS51352"/>
    </source>
</evidence>
<keyword evidence="2" id="KW-0201">Cytochrome c-type biogenesis</keyword>
<dbReference type="GO" id="GO:0016853">
    <property type="term" value="F:isomerase activity"/>
    <property type="evidence" value="ECO:0007669"/>
    <property type="project" value="UniProtKB-KW"/>
</dbReference>
<protein>
    <submittedName>
        <fullName evidence="6">Thiol-disulfide isomerase or thioredoxin</fullName>
    </submittedName>
</protein>
<dbReference type="RefSeq" id="WP_079642976.1">
    <property type="nucleotide sequence ID" value="NZ_FUZF01000007.1"/>
</dbReference>
<dbReference type="InterPro" id="IPR013740">
    <property type="entry name" value="Redoxin"/>
</dbReference>
<reference evidence="7" key="1">
    <citation type="submission" date="2017-02" db="EMBL/GenBank/DDBJ databases">
        <authorList>
            <person name="Varghese N."/>
            <person name="Submissions S."/>
        </authorList>
    </citation>
    <scope>NUCLEOTIDE SEQUENCE [LARGE SCALE GENOMIC DNA]</scope>
    <source>
        <strain evidence="7">DSM 24091</strain>
    </source>
</reference>
<keyword evidence="3" id="KW-1015">Disulfide bond</keyword>
<dbReference type="Gene3D" id="3.40.30.10">
    <property type="entry name" value="Glutaredoxin"/>
    <property type="match status" value="1"/>
</dbReference>
<dbReference type="PANTHER" id="PTHR42852">
    <property type="entry name" value="THIOL:DISULFIDE INTERCHANGE PROTEIN DSBE"/>
    <property type="match status" value="1"/>
</dbReference>
<dbReference type="SUPFAM" id="SSF52833">
    <property type="entry name" value="Thioredoxin-like"/>
    <property type="match status" value="1"/>
</dbReference>
<dbReference type="InterPro" id="IPR013766">
    <property type="entry name" value="Thioredoxin_domain"/>
</dbReference>
<dbReference type="InterPro" id="IPR050553">
    <property type="entry name" value="Thioredoxin_ResA/DsbE_sf"/>
</dbReference>
<feature type="domain" description="Thioredoxin" evidence="5">
    <location>
        <begin position="402"/>
        <end position="542"/>
    </location>
</feature>
<name>A0A1T5DKE3_9SPHI</name>
<dbReference type="EMBL" id="FUZF01000007">
    <property type="protein sequence ID" value="SKB72182.1"/>
    <property type="molecule type" value="Genomic_DNA"/>
</dbReference>
<accession>A0A1T5DKE3</accession>
<evidence type="ECO:0000256" key="4">
    <source>
        <dbReference type="ARBA" id="ARBA00023284"/>
    </source>
</evidence>
<dbReference type="GO" id="GO:0030313">
    <property type="term" value="C:cell envelope"/>
    <property type="evidence" value="ECO:0007669"/>
    <property type="project" value="UniProtKB-SubCell"/>
</dbReference>
<sequence>MKKITISLILTICALYGGYSLSSKNYTIPLSSTTASNHNKNVKDIPLDSTKSGKQEYKIPEDIQKWLDTKTASAEKQETAEFDPKRFFKRDSATIVGYIKGYDVKLGFTSGIIYQEHVMTGEDIPTTIQIYPDGRFEAVLPVFHPTTHNLLINDQWIPFYIEPGQTLGLVLRWNKSLSTDITYMGKNKRINDEIAKTKFNKPDYEVFRELQKTQEPNLFLKNQLSAWDNEYERIDRVLKGGNLSPRAQQIIRNELNIKYANYIFEYNLSRDYLAEQDTTNQTLKIPVEISFYGFVNRLKLDDPSLLVSNDFSTFINRFEFSPLYPMLKHQHEENPEALMLSDFKSVYKTTETPLVYHIAGLRRLKGRLNYARTDSMTNAITDRYLANATAPIFKAEVSRLKQLAERKKTGYELPNTKGANVFKKIVQPFEGKILVIDFWAQWCGPCRAGIESSLTKRKAMADNPHIDFVFITDERGTPDTAFFEAYNKENFLKNSYRITADEYLLLRELFKFNGIPRYVLVDDKGRIRDDNFASHNLDHELKRLFPDKFNTSSL</sequence>
<dbReference type="OrthoDB" id="1120316at2"/>
<dbReference type="STRING" id="1513896.SAMN05660841_02040"/>
<evidence type="ECO:0000313" key="6">
    <source>
        <dbReference type="EMBL" id="SKB72182.1"/>
    </source>
</evidence>
<comment type="subcellular location">
    <subcellularLocation>
        <location evidence="1">Cell envelope</location>
    </subcellularLocation>
</comment>
<evidence type="ECO:0000256" key="2">
    <source>
        <dbReference type="ARBA" id="ARBA00022748"/>
    </source>
</evidence>
<proteinExistence type="predicted"/>
<dbReference type="CDD" id="cd02966">
    <property type="entry name" value="TlpA_like_family"/>
    <property type="match status" value="1"/>
</dbReference>
<evidence type="ECO:0000256" key="1">
    <source>
        <dbReference type="ARBA" id="ARBA00004196"/>
    </source>
</evidence>
<dbReference type="AlphaFoldDB" id="A0A1T5DKE3"/>
<dbReference type="Pfam" id="PF08534">
    <property type="entry name" value="Redoxin"/>
    <property type="match status" value="1"/>
</dbReference>
<keyword evidence="4" id="KW-0676">Redox-active center</keyword>
<dbReference type="PANTHER" id="PTHR42852:SF6">
    <property type="entry name" value="THIOL:DISULFIDE INTERCHANGE PROTEIN DSBE"/>
    <property type="match status" value="1"/>
</dbReference>
<dbReference type="GO" id="GO:0017004">
    <property type="term" value="P:cytochrome complex assembly"/>
    <property type="evidence" value="ECO:0007669"/>
    <property type="project" value="UniProtKB-KW"/>
</dbReference>
<evidence type="ECO:0000256" key="3">
    <source>
        <dbReference type="ARBA" id="ARBA00023157"/>
    </source>
</evidence>
<dbReference type="InterPro" id="IPR036249">
    <property type="entry name" value="Thioredoxin-like_sf"/>
</dbReference>
<dbReference type="PROSITE" id="PS51352">
    <property type="entry name" value="THIOREDOXIN_2"/>
    <property type="match status" value="1"/>
</dbReference>
<organism evidence="6 7">
    <name type="scientific">Sphingobacterium nematocida</name>
    <dbReference type="NCBI Taxonomy" id="1513896"/>
    <lineage>
        <taxon>Bacteria</taxon>
        <taxon>Pseudomonadati</taxon>
        <taxon>Bacteroidota</taxon>
        <taxon>Sphingobacteriia</taxon>
        <taxon>Sphingobacteriales</taxon>
        <taxon>Sphingobacteriaceae</taxon>
        <taxon>Sphingobacterium</taxon>
    </lineage>
</organism>
<gene>
    <name evidence="6" type="ORF">SAMN05660841_02040</name>
</gene>
<dbReference type="GO" id="GO:0016491">
    <property type="term" value="F:oxidoreductase activity"/>
    <property type="evidence" value="ECO:0007669"/>
    <property type="project" value="InterPro"/>
</dbReference>
<evidence type="ECO:0000313" key="7">
    <source>
        <dbReference type="Proteomes" id="UP000190150"/>
    </source>
</evidence>
<dbReference type="Proteomes" id="UP000190150">
    <property type="component" value="Unassembled WGS sequence"/>
</dbReference>